<feature type="transmembrane region" description="Helical" evidence="1">
    <location>
        <begin position="92"/>
        <end position="113"/>
    </location>
</feature>
<proteinExistence type="predicted"/>
<gene>
    <name evidence="2" type="ORF">F4553_000981</name>
</gene>
<evidence type="ECO:0000313" key="2">
    <source>
        <dbReference type="EMBL" id="MBB5867602.1"/>
    </source>
</evidence>
<dbReference type="AlphaFoldDB" id="A0A841BLH9"/>
<feature type="transmembrane region" description="Helical" evidence="1">
    <location>
        <begin position="53"/>
        <end position="80"/>
    </location>
</feature>
<name>A0A841BLH9_9ACTN</name>
<keyword evidence="1" id="KW-0812">Transmembrane</keyword>
<feature type="transmembrane region" description="Helical" evidence="1">
    <location>
        <begin position="200"/>
        <end position="217"/>
    </location>
</feature>
<protein>
    <submittedName>
        <fullName evidence="2">Uncharacterized membrane protein YozB (DUF420 family)</fullName>
    </submittedName>
</protein>
<keyword evidence="1" id="KW-0472">Membrane</keyword>
<feature type="transmembrane region" description="Helical" evidence="1">
    <location>
        <begin position="125"/>
        <end position="143"/>
    </location>
</feature>
<feature type="transmembrane region" description="Helical" evidence="1">
    <location>
        <begin position="16"/>
        <end position="33"/>
    </location>
</feature>
<reference evidence="2 3" key="1">
    <citation type="submission" date="2020-08" db="EMBL/GenBank/DDBJ databases">
        <title>Sequencing the genomes of 1000 actinobacteria strains.</title>
        <authorList>
            <person name="Klenk H.-P."/>
        </authorList>
    </citation>
    <scope>NUCLEOTIDE SEQUENCE [LARGE SCALE GENOMIC DNA]</scope>
    <source>
        <strain evidence="2 3">DSM 45362</strain>
    </source>
</reference>
<feature type="transmembrane region" description="Helical" evidence="1">
    <location>
        <begin position="155"/>
        <end position="180"/>
    </location>
</feature>
<comment type="caution">
    <text evidence="2">The sequence shown here is derived from an EMBL/GenBank/DDBJ whole genome shotgun (WGS) entry which is preliminary data.</text>
</comment>
<accession>A0A841BLH9</accession>
<sequence>MNSTVELRPRFWRRPWIGPLMLVALAFMAYSVPRYLTFDPANTNVPAPAGFGAHFWLLVAHVVFGSVAMTTCCFQIWPAFRTRYPRAHRAMGRLYVFGGVLPAGLLGITVGAVSPFGPVVRTGNVTLGAVWLIVTVVGFRMAVGRRTAEHRRWMIRSFALTFAIITTRVWSVVFAVAFFGDQLTQSAGPLDPTVQVFTGMGVWVGFMVNVLAAEWWLDRGTVSQRRARQERRARQLRVQ</sequence>
<dbReference type="Proteomes" id="UP000587527">
    <property type="component" value="Unassembled WGS sequence"/>
</dbReference>
<dbReference type="EMBL" id="JACHMN010000001">
    <property type="protein sequence ID" value="MBB5867602.1"/>
    <property type="molecule type" value="Genomic_DNA"/>
</dbReference>
<dbReference type="InterPro" id="IPR018750">
    <property type="entry name" value="DUF2306_membrane"/>
</dbReference>
<evidence type="ECO:0000256" key="1">
    <source>
        <dbReference type="SAM" id="Phobius"/>
    </source>
</evidence>
<organism evidence="2 3">
    <name type="scientific">Allocatelliglobosispora scoriae</name>
    <dbReference type="NCBI Taxonomy" id="643052"/>
    <lineage>
        <taxon>Bacteria</taxon>
        <taxon>Bacillati</taxon>
        <taxon>Actinomycetota</taxon>
        <taxon>Actinomycetes</taxon>
        <taxon>Micromonosporales</taxon>
        <taxon>Micromonosporaceae</taxon>
        <taxon>Allocatelliglobosispora</taxon>
    </lineage>
</organism>
<keyword evidence="3" id="KW-1185">Reference proteome</keyword>
<dbReference type="Pfam" id="PF10067">
    <property type="entry name" value="DUF2306"/>
    <property type="match status" value="1"/>
</dbReference>
<keyword evidence="1" id="KW-1133">Transmembrane helix</keyword>
<dbReference type="RefSeq" id="WP_184832540.1">
    <property type="nucleotide sequence ID" value="NZ_JACHMN010000001.1"/>
</dbReference>
<evidence type="ECO:0000313" key="3">
    <source>
        <dbReference type="Proteomes" id="UP000587527"/>
    </source>
</evidence>